<dbReference type="EMBL" id="WTYM01000031">
    <property type="protein sequence ID" value="MXO58922.1"/>
    <property type="molecule type" value="Genomic_DNA"/>
</dbReference>
<feature type="transmembrane region" description="Helical" evidence="1">
    <location>
        <begin position="85"/>
        <end position="106"/>
    </location>
</feature>
<keyword evidence="1" id="KW-1133">Transmembrane helix</keyword>
<dbReference type="AlphaFoldDB" id="A0A6I4SX99"/>
<feature type="transmembrane region" description="Helical" evidence="1">
    <location>
        <begin position="173"/>
        <end position="200"/>
    </location>
</feature>
<dbReference type="Pfam" id="PF13795">
    <property type="entry name" value="HupE_UreJ_2"/>
    <property type="match status" value="1"/>
</dbReference>
<keyword evidence="1" id="KW-0812">Transmembrane</keyword>
<accession>A0A6I4SX99</accession>
<evidence type="ECO:0000313" key="3">
    <source>
        <dbReference type="Proteomes" id="UP000433652"/>
    </source>
</evidence>
<feature type="transmembrane region" description="Helical" evidence="1">
    <location>
        <begin position="55"/>
        <end position="78"/>
    </location>
</feature>
<evidence type="ECO:0000313" key="2">
    <source>
        <dbReference type="EMBL" id="MXO58922.1"/>
    </source>
</evidence>
<feature type="transmembrane region" description="Helical" evidence="1">
    <location>
        <begin position="144"/>
        <end position="161"/>
    </location>
</feature>
<keyword evidence="1" id="KW-0472">Membrane</keyword>
<dbReference type="InterPro" id="IPR032809">
    <property type="entry name" value="Put_HupE_UreJ"/>
</dbReference>
<dbReference type="Proteomes" id="UP000433652">
    <property type="component" value="Unassembled WGS sequence"/>
</dbReference>
<keyword evidence="3" id="KW-1185">Reference proteome</keyword>
<feature type="transmembrane region" description="Helical" evidence="1">
    <location>
        <begin position="212"/>
        <end position="230"/>
    </location>
</feature>
<evidence type="ECO:0000256" key="1">
    <source>
        <dbReference type="SAM" id="Phobius"/>
    </source>
</evidence>
<sequence length="235" mass="25383">MPPALAKSTFERLKPLLLIAAIILLADAALAHDVSESDRKAVAGIDGPAFIPFLYLGAKHMVTGYDHIAFLVGVVFYLRRLRDVVIYVSMFTIGHSLTLMGGVLLHTGGNPYVIDAIIGLSVVYKAAENLGAFKKLGWNFDPRWVVLVFGLFHGLGLATKLQDLAISENGLLINLIGFNIGVEVGQVLVLTVVVFLLNLWRTSPSFDRGARLANWLLVAVGLALTLYQLSGLATS</sequence>
<comment type="caution">
    <text evidence="2">The sequence shown here is derived from an EMBL/GenBank/DDBJ whole genome shotgun (WGS) entry which is preliminary data.</text>
</comment>
<feature type="transmembrane region" description="Helical" evidence="1">
    <location>
        <begin position="112"/>
        <end position="132"/>
    </location>
</feature>
<dbReference type="OrthoDB" id="9808870at2"/>
<protein>
    <submittedName>
        <fullName evidence="2">HupE/UreJ family protein</fullName>
    </submittedName>
</protein>
<name>A0A6I4SX99_9SPHN</name>
<proteinExistence type="predicted"/>
<organism evidence="2 3">
    <name type="scientific">Croceibacterium salegens</name>
    <dbReference type="NCBI Taxonomy" id="1737568"/>
    <lineage>
        <taxon>Bacteria</taxon>
        <taxon>Pseudomonadati</taxon>
        <taxon>Pseudomonadota</taxon>
        <taxon>Alphaproteobacteria</taxon>
        <taxon>Sphingomonadales</taxon>
        <taxon>Erythrobacteraceae</taxon>
        <taxon>Croceibacterium</taxon>
    </lineage>
</organism>
<reference evidence="2 3" key="1">
    <citation type="submission" date="2019-12" db="EMBL/GenBank/DDBJ databases">
        <title>Genomic-based taxomic classification of the family Erythrobacteraceae.</title>
        <authorList>
            <person name="Xu L."/>
        </authorList>
    </citation>
    <scope>NUCLEOTIDE SEQUENCE [LARGE SCALE GENOMIC DNA]</scope>
    <source>
        <strain evidence="2 3">MCCC 1K01500</strain>
    </source>
</reference>
<gene>
    <name evidence="2" type="ORF">GRI89_05140</name>
</gene>
<dbReference type="RefSeq" id="WP_159792880.1">
    <property type="nucleotide sequence ID" value="NZ_WTYM01000031.1"/>
</dbReference>